<dbReference type="AlphaFoldDB" id="A0A834HEJ5"/>
<evidence type="ECO:0000313" key="2">
    <source>
        <dbReference type="Proteomes" id="UP000626092"/>
    </source>
</evidence>
<protein>
    <submittedName>
        <fullName evidence="1">Uncharacterized protein</fullName>
    </submittedName>
</protein>
<organism evidence="1 2">
    <name type="scientific">Rhododendron simsii</name>
    <name type="common">Sims's rhododendron</name>
    <dbReference type="NCBI Taxonomy" id="118357"/>
    <lineage>
        <taxon>Eukaryota</taxon>
        <taxon>Viridiplantae</taxon>
        <taxon>Streptophyta</taxon>
        <taxon>Embryophyta</taxon>
        <taxon>Tracheophyta</taxon>
        <taxon>Spermatophyta</taxon>
        <taxon>Magnoliopsida</taxon>
        <taxon>eudicotyledons</taxon>
        <taxon>Gunneridae</taxon>
        <taxon>Pentapetalae</taxon>
        <taxon>asterids</taxon>
        <taxon>Ericales</taxon>
        <taxon>Ericaceae</taxon>
        <taxon>Ericoideae</taxon>
        <taxon>Rhodoreae</taxon>
        <taxon>Rhododendron</taxon>
    </lineage>
</organism>
<sequence>MEHLMRGCIKAKEPICQEKENSSSSHFQEEDDDMDDHLDLVEEVAETEGNNVGTLPNVSASDVAHDAGKLYFENRQLVLFKDNSKD</sequence>
<evidence type="ECO:0000313" key="1">
    <source>
        <dbReference type="EMBL" id="KAF7152468.1"/>
    </source>
</evidence>
<proteinExistence type="predicted"/>
<dbReference type="EMBL" id="WJXA01000001">
    <property type="protein sequence ID" value="KAF7152468.1"/>
    <property type="molecule type" value="Genomic_DNA"/>
</dbReference>
<dbReference type="OrthoDB" id="283883at2759"/>
<gene>
    <name evidence="1" type="ORF">RHSIM_Rhsim01G0155000</name>
</gene>
<accession>A0A834HEJ5</accession>
<dbReference type="Proteomes" id="UP000626092">
    <property type="component" value="Unassembled WGS sequence"/>
</dbReference>
<keyword evidence="2" id="KW-1185">Reference proteome</keyword>
<comment type="caution">
    <text evidence="1">The sequence shown here is derived from an EMBL/GenBank/DDBJ whole genome shotgun (WGS) entry which is preliminary data.</text>
</comment>
<name>A0A834HEJ5_RHOSS</name>
<reference evidence="1" key="1">
    <citation type="submission" date="2019-11" db="EMBL/GenBank/DDBJ databases">
        <authorList>
            <person name="Liu Y."/>
            <person name="Hou J."/>
            <person name="Li T.-Q."/>
            <person name="Guan C.-H."/>
            <person name="Wu X."/>
            <person name="Wu H.-Z."/>
            <person name="Ling F."/>
            <person name="Zhang R."/>
            <person name="Shi X.-G."/>
            <person name="Ren J.-P."/>
            <person name="Chen E.-F."/>
            <person name="Sun J.-M."/>
        </authorList>
    </citation>
    <scope>NUCLEOTIDE SEQUENCE</scope>
    <source>
        <strain evidence="1">Adult_tree_wgs_1</strain>
        <tissue evidence="1">Leaves</tissue>
    </source>
</reference>